<reference evidence="1 2" key="1">
    <citation type="journal article" date="2020" name="IScience">
        <title>Genome Sequencing of the Endangered Kingdonia uniflora (Circaeasteraceae, Ranunculales) Reveals Potential Mechanisms of Evolutionary Specialization.</title>
        <authorList>
            <person name="Sun Y."/>
            <person name="Deng T."/>
            <person name="Zhang A."/>
            <person name="Moore M.J."/>
            <person name="Landis J.B."/>
            <person name="Lin N."/>
            <person name="Zhang H."/>
            <person name="Zhang X."/>
            <person name="Huang J."/>
            <person name="Zhang X."/>
            <person name="Sun H."/>
            <person name="Wang H."/>
        </authorList>
    </citation>
    <scope>NUCLEOTIDE SEQUENCE [LARGE SCALE GENOMIC DNA]</scope>
    <source>
        <strain evidence="1">TB1705</strain>
        <tissue evidence="1">Leaf</tissue>
    </source>
</reference>
<proteinExistence type="predicted"/>
<comment type="caution">
    <text evidence="1">The sequence shown here is derived from an EMBL/GenBank/DDBJ whole genome shotgun (WGS) entry which is preliminary data.</text>
</comment>
<gene>
    <name evidence="1" type="ORF">GIB67_042590</name>
</gene>
<dbReference type="Gene3D" id="3.30.360.10">
    <property type="entry name" value="Dihydrodipicolinate Reductase, domain 2"/>
    <property type="match status" value="1"/>
</dbReference>
<sequence>MAKIKSNLPPRPPSSNLNPLKRKLVMDFVPEHSVPGSSSDYGVKLLRKLMMDHPPRTGEVEELLHSTSFPVALEPPREESEGKLKGILGCTEDDVVSTNFVGDNSSELFVNCS</sequence>
<evidence type="ECO:0000313" key="2">
    <source>
        <dbReference type="Proteomes" id="UP000541444"/>
    </source>
</evidence>
<dbReference type="EMBL" id="JACGCM010001844">
    <property type="protein sequence ID" value="KAF6148631.1"/>
    <property type="molecule type" value="Genomic_DNA"/>
</dbReference>
<name>A0A7J7M187_9MAGN</name>
<organism evidence="1 2">
    <name type="scientific">Kingdonia uniflora</name>
    <dbReference type="NCBI Taxonomy" id="39325"/>
    <lineage>
        <taxon>Eukaryota</taxon>
        <taxon>Viridiplantae</taxon>
        <taxon>Streptophyta</taxon>
        <taxon>Embryophyta</taxon>
        <taxon>Tracheophyta</taxon>
        <taxon>Spermatophyta</taxon>
        <taxon>Magnoliopsida</taxon>
        <taxon>Ranunculales</taxon>
        <taxon>Circaeasteraceae</taxon>
        <taxon>Kingdonia</taxon>
    </lineage>
</organism>
<keyword evidence="2" id="KW-1185">Reference proteome</keyword>
<protein>
    <submittedName>
        <fullName evidence="1">Uncharacterized protein</fullName>
    </submittedName>
</protein>
<dbReference type="SUPFAM" id="SSF55347">
    <property type="entry name" value="Glyceraldehyde-3-phosphate dehydrogenase-like, C-terminal domain"/>
    <property type="match status" value="1"/>
</dbReference>
<evidence type="ECO:0000313" key="1">
    <source>
        <dbReference type="EMBL" id="KAF6148631.1"/>
    </source>
</evidence>
<dbReference type="AlphaFoldDB" id="A0A7J7M187"/>
<accession>A0A7J7M187</accession>
<dbReference type="Proteomes" id="UP000541444">
    <property type="component" value="Unassembled WGS sequence"/>
</dbReference>